<dbReference type="Proteomes" id="UP000694941">
    <property type="component" value="Unplaced"/>
</dbReference>
<dbReference type="RefSeq" id="XP_013785588.1">
    <property type="nucleotide sequence ID" value="XM_013930134.2"/>
</dbReference>
<feature type="compositionally biased region" description="Basic residues" evidence="1">
    <location>
        <begin position="347"/>
        <end position="358"/>
    </location>
</feature>
<feature type="region of interest" description="Disordered" evidence="1">
    <location>
        <begin position="201"/>
        <end position="225"/>
    </location>
</feature>
<protein>
    <submittedName>
        <fullName evidence="3">Uncharacterized protein LOC106469634</fullName>
    </submittedName>
</protein>
<feature type="region of interest" description="Disordered" evidence="1">
    <location>
        <begin position="335"/>
        <end position="358"/>
    </location>
</feature>
<evidence type="ECO:0000313" key="3">
    <source>
        <dbReference type="RefSeq" id="XP_013785588.1"/>
    </source>
</evidence>
<dbReference type="GeneID" id="106469634"/>
<accession>A0ABM1BNJ6</accession>
<feature type="compositionally biased region" description="Polar residues" evidence="1">
    <location>
        <begin position="337"/>
        <end position="346"/>
    </location>
</feature>
<name>A0ABM1BNJ6_LIMPO</name>
<feature type="compositionally biased region" description="Polar residues" evidence="1">
    <location>
        <begin position="201"/>
        <end position="215"/>
    </location>
</feature>
<keyword evidence="2" id="KW-1185">Reference proteome</keyword>
<organism evidence="2 3">
    <name type="scientific">Limulus polyphemus</name>
    <name type="common">Atlantic horseshoe crab</name>
    <dbReference type="NCBI Taxonomy" id="6850"/>
    <lineage>
        <taxon>Eukaryota</taxon>
        <taxon>Metazoa</taxon>
        <taxon>Ecdysozoa</taxon>
        <taxon>Arthropoda</taxon>
        <taxon>Chelicerata</taxon>
        <taxon>Merostomata</taxon>
        <taxon>Xiphosura</taxon>
        <taxon>Limulidae</taxon>
        <taxon>Limulus</taxon>
    </lineage>
</organism>
<proteinExistence type="predicted"/>
<reference evidence="3" key="1">
    <citation type="submission" date="2025-08" db="UniProtKB">
        <authorList>
            <consortium name="RefSeq"/>
        </authorList>
    </citation>
    <scope>IDENTIFICATION</scope>
    <source>
        <tissue evidence="3">Muscle</tissue>
    </source>
</reference>
<evidence type="ECO:0000313" key="2">
    <source>
        <dbReference type="Proteomes" id="UP000694941"/>
    </source>
</evidence>
<dbReference type="Gene3D" id="6.10.250.2670">
    <property type="match status" value="1"/>
</dbReference>
<gene>
    <name evidence="3" type="primary">LOC106469634</name>
</gene>
<evidence type="ECO:0000256" key="1">
    <source>
        <dbReference type="SAM" id="MobiDB-lite"/>
    </source>
</evidence>
<sequence>MSDIEMPAEGVDLGLNNGECDVLREKERQARVRAHLVDDSFDINSSSLFFGDPIKVVPQHEDETARRIKLTLGDFNLMRIYLLKDPRRLIGISKTAAFTSNTARCQSENGTIIKSFSVQSSPALSLSSYESAWSPQSPSLPNESYCANSETHLPENFSPLKVEQRCTSPFTSNCCNNSRKSVHYNIITNCQHDEGKAINNFNFSSGDQKQSSLPSKLSEKENDTEKAIHSLPATAIMLHRHTSENNNSTSSLKISTEGRTHQIFCQPINKENTPQRKQTCPILDTTQDQANSKSKRHTDVESILVEMKEVVPFPLTAIATPHREKIVNFSPLRKHVPSSQRNTTNLNKKKKKAHSYPE</sequence>